<dbReference type="AlphaFoldDB" id="A0A543HYF9"/>
<dbReference type="EMBL" id="VFPN01000002">
    <property type="protein sequence ID" value="TQM63310.1"/>
    <property type="molecule type" value="Genomic_DNA"/>
</dbReference>
<reference evidence="2 3" key="1">
    <citation type="submission" date="2019-06" db="EMBL/GenBank/DDBJ databases">
        <title>Sequencing the genomes of 1000 actinobacteria strains.</title>
        <authorList>
            <person name="Klenk H.-P."/>
        </authorList>
    </citation>
    <scope>NUCLEOTIDE SEQUENCE [LARGE SCALE GENOMIC DNA]</scope>
    <source>
        <strain evidence="2 3">DSM 18031</strain>
    </source>
</reference>
<gene>
    <name evidence="2" type="ORF">FB466_1570</name>
</gene>
<evidence type="ECO:0000313" key="2">
    <source>
        <dbReference type="EMBL" id="TQM63310.1"/>
    </source>
</evidence>
<evidence type="ECO:0000313" key="3">
    <source>
        <dbReference type="Proteomes" id="UP000318331"/>
    </source>
</evidence>
<sequence length="64" mass="7433">MSESFENTDQDLDFDLDLETALEPDRREELQDNLGQDIDDEWPEPNDGGESPEERGMNYLPDFP</sequence>
<dbReference type="RefSeq" id="WP_141917333.1">
    <property type="nucleotide sequence ID" value="NZ_BAAAYS010000025.1"/>
</dbReference>
<feature type="region of interest" description="Disordered" evidence="1">
    <location>
        <begin position="23"/>
        <end position="64"/>
    </location>
</feature>
<dbReference type="Proteomes" id="UP000318331">
    <property type="component" value="Unassembled WGS sequence"/>
</dbReference>
<name>A0A543HYF9_9MICO</name>
<protein>
    <submittedName>
        <fullName evidence="2">Uncharacterized protein</fullName>
    </submittedName>
</protein>
<accession>A0A543HYF9</accession>
<evidence type="ECO:0000256" key="1">
    <source>
        <dbReference type="SAM" id="MobiDB-lite"/>
    </source>
</evidence>
<keyword evidence="3" id="KW-1185">Reference proteome</keyword>
<comment type="caution">
    <text evidence="2">The sequence shown here is derived from an EMBL/GenBank/DDBJ whole genome shotgun (WGS) entry which is preliminary data.</text>
</comment>
<proteinExistence type="predicted"/>
<organism evidence="2 3">
    <name type="scientific">Klugiella xanthotipulae</name>
    <dbReference type="NCBI Taxonomy" id="244735"/>
    <lineage>
        <taxon>Bacteria</taxon>
        <taxon>Bacillati</taxon>
        <taxon>Actinomycetota</taxon>
        <taxon>Actinomycetes</taxon>
        <taxon>Micrococcales</taxon>
        <taxon>Microbacteriaceae</taxon>
        <taxon>Klugiella</taxon>
    </lineage>
</organism>